<evidence type="ECO:0000313" key="4">
    <source>
        <dbReference type="Proteomes" id="UP000008827"/>
    </source>
</evidence>
<dbReference type="OMA" id="NTNTYEW"/>
<dbReference type="Proteomes" id="UP000008827">
    <property type="component" value="Chromosome 11"/>
</dbReference>
<dbReference type="InterPro" id="IPR021852">
    <property type="entry name" value="DUF3456"/>
</dbReference>
<dbReference type="Pfam" id="PF11938">
    <property type="entry name" value="DUF3456"/>
    <property type="match status" value="1"/>
</dbReference>
<reference evidence="2" key="3">
    <citation type="submission" date="2018-07" db="EMBL/GenBank/DDBJ databases">
        <title>WGS assembly of Glycine max.</title>
        <authorList>
            <person name="Schmutz J."/>
            <person name="Cannon S."/>
            <person name="Schlueter J."/>
            <person name="Ma J."/>
            <person name="Mitros T."/>
            <person name="Nelson W."/>
            <person name="Hyten D."/>
            <person name="Song Q."/>
            <person name="Thelen J."/>
            <person name="Cheng J."/>
            <person name="Xu D."/>
            <person name="Hellsten U."/>
            <person name="May G."/>
            <person name="Yu Y."/>
            <person name="Sakurai T."/>
            <person name="Umezawa T."/>
            <person name="Bhattacharyya M."/>
            <person name="Sandhu D."/>
            <person name="Valliyodan B."/>
            <person name="Lindquist E."/>
            <person name="Peto M."/>
            <person name="Grant D."/>
            <person name="Shu S."/>
            <person name="Goodstein D."/>
            <person name="Barry K."/>
            <person name="Futrell-Griggs M."/>
            <person name="Abernathy B."/>
            <person name="Du J."/>
            <person name="Tian Z."/>
            <person name="Zhu L."/>
            <person name="Gill N."/>
            <person name="Joshi T."/>
            <person name="Libault M."/>
            <person name="Sethuraman A."/>
            <person name="Zhang X."/>
            <person name="Shinozaki K."/>
            <person name="Nguyen H."/>
            <person name="Wing R."/>
            <person name="Cregan P."/>
            <person name="Specht J."/>
            <person name="Grimwood J."/>
            <person name="Rokhsar D."/>
            <person name="Stacey G."/>
            <person name="Shoemaker R."/>
            <person name="Jackson S."/>
        </authorList>
    </citation>
    <scope>NUCLEOTIDE SEQUENCE</scope>
    <source>
        <tissue evidence="2">Callus</tissue>
    </source>
</reference>
<gene>
    <name evidence="2" type="ORF">GLYMA_11G206500</name>
</gene>
<keyword evidence="4" id="KW-1185">Reference proteome</keyword>
<dbReference type="InParanoid" id="A0A0R0HK44"/>
<feature type="domain" description="DUF3456" evidence="1">
    <location>
        <begin position="26"/>
        <end position="91"/>
    </location>
</feature>
<accession>A0A0R0HK44</accession>
<evidence type="ECO:0000313" key="3">
    <source>
        <dbReference type="EnsemblPlants" id="KRH30784"/>
    </source>
</evidence>
<reference evidence="3" key="2">
    <citation type="submission" date="2018-02" db="UniProtKB">
        <authorList>
            <consortium name="EnsemblPlants"/>
        </authorList>
    </citation>
    <scope>IDENTIFICATION</scope>
    <source>
        <strain evidence="3">Williams 82</strain>
    </source>
</reference>
<sequence length="102" mass="12202">MKNESYEQLEKNLELDANDTQDNHIKEITNKLLIIEKPHNHLDMHHHLDSKGQHQGKLIDYRVSELRVVELHNGLCEMMQNYTLKVLNTNTYEWFKVDCWEA</sequence>
<evidence type="ECO:0000313" key="2">
    <source>
        <dbReference type="EMBL" id="KRH30784.1"/>
    </source>
</evidence>
<dbReference type="EnsemblPlants" id="KRH30784">
    <property type="protein sequence ID" value="KRH30784"/>
    <property type="gene ID" value="GLYMA_11G206500"/>
</dbReference>
<proteinExistence type="predicted"/>
<dbReference type="AlphaFoldDB" id="A0A0R0HK44"/>
<dbReference type="EMBL" id="CM000844">
    <property type="protein sequence ID" value="KRH30784.1"/>
    <property type="molecule type" value="Genomic_DNA"/>
</dbReference>
<dbReference type="Gramene" id="KRH30784">
    <property type="protein sequence ID" value="KRH30784"/>
    <property type="gene ID" value="GLYMA_11G206500"/>
</dbReference>
<protein>
    <recommendedName>
        <fullName evidence="1">DUF3456 domain-containing protein</fullName>
    </recommendedName>
</protein>
<reference evidence="2 3" key="1">
    <citation type="journal article" date="2010" name="Nature">
        <title>Genome sequence of the palaeopolyploid soybean.</title>
        <authorList>
            <person name="Schmutz J."/>
            <person name="Cannon S.B."/>
            <person name="Schlueter J."/>
            <person name="Ma J."/>
            <person name="Mitros T."/>
            <person name="Nelson W."/>
            <person name="Hyten D.L."/>
            <person name="Song Q."/>
            <person name="Thelen J.J."/>
            <person name="Cheng J."/>
            <person name="Xu D."/>
            <person name="Hellsten U."/>
            <person name="May G.D."/>
            <person name="Yu Y."/>
            <person name="Sakurai T."/>
            <person name="Umezawa T."/>
            <person name="Bhattacharyya M.K."/>
            <person name="Sandhu D."/>
            <person name="Valliyodan B."/>
            <person name="Lindquist E."/>
            <person name="Peto M."/>
            <person name="Grant D."/>
            <person name="Shu S."/>
            <person name="Goodstein D."/>
            <person name="Barry K."/>
            <person name="Futrell-Griggs M."/>
            <person name="Abernathy B."/>
            <person name="Du J."/>
            <person name="Tian Z."/>
            <person name="Zhu L."/>
            <person name="Gill N."/>
            <person name="Joshi T."/>
            <person name="Libault M."/>
            <person name="Sethuraman A."/>
            <person name="Zhang X.-C."/>
            <person name="Shinozaki K."/>
            <person name="Nguyen H.T."/>
            <person name="Wing R.A."/>
            <person name="Cregan P."/>
            <person name="Specht J."/>
            <person name="Grimwood J."/>
            <person name="Rokhsar D."/>
            <person name="Stacey G."/>
            <person name="Shoemaker R.C."/>
            <person name="Jackson S.A."/>
        </authorList>
    </citation>
    <scope>NUCLEOTIDE SEQUENCE</scope>
    <source>
        <strain evidence="3">cv. Williams 82</strain>
        <tissue evidence="2">Callus</tissue>
    </source>
</reference>
<evidence type="ECO:0000259" key="1">
    <source>
        <dbReference type="Pfam" id="PF11938"/>
    </source>
</evidence>
<organism evidence="2">
    <name type="scientific">Glycine max</name>
    <name type="common">Soybean</name>
    <name type="synonym">Glycine hispida</name>
    <dbReference type="NCBI Taxonomy" id="3847"/>
    <lineage>
        <taxon>Eukaryota</taxon>
        <taxon>Viridiplantae</taxon>
        <taxon>Streptophyta</taxon>
        <taxon>Embryophyta</taxon>
        <taxon>Tracheophyta</taxon>
        <taxon>Spermatophyta</taxon>
        <taxon>Magnoliopsida</taxon>
        <taxon>eudicotyledons</taxon>
        <taxon>Gunneridae</taxon>
        <taxon>Pentapetalae</taxon>
        <taxon>rosids</taxon>
        <taxon>fabids</taxon>
        <taxon>Fabales</taxon>
        <taxon>Fabaceae</taxon>
        <taxon>Papilionoideae</taxon>
        <taxon>50 kb inversion clade</taxon>
        <taxon>NPAAA clade</taxon>
        <taxon>indigoferoid/millettioid clade</taxon>
        <taxon>Phaseoleae</taxon>
        <taxon>Glycine</taxon>
        <taxon>Glycine subgen. Soja</taxon>
    </lineage>
</organism>
<name>A0A0R0HK44_SOYBN</name>